<dbReference type="GO" id="GO:0016774">
    <property type="term" value="F:phosphotransferase activity, carboxyl group as acceptor"/>
    <property type="evidence" value="ECO:0007669"/>
    <property type="project" value="UniProtKB-UniRule"/>
</dbReference>
<keyword evidence="3" id="KW-0418">Kinase</keyword>
<dbReference type="GO" id="GO:0005886">
    <property type="term" value="C:plasma membrane"/>
    <property type="evidence" value="ECO:0007669"/>
    <property type="project" value="UniProtKB-SubCell"/>
</dbReference>
<keyword evidence="2 3" id="KW-0902">Two-component regulatory system</keyword>
<organism evidence="7 8">
    <name type="scientific">Brenneria rubrifaciens</name>
    <dbReference type="NCBI Taxonomy" id="55213"/>
    <lineage>
        <taxon>Bacteria</taxon>
        <taxon>Pseudomonadati</taxon>
        <taxon>Pseudomonadota</taxon>
        <taxon>Gammaproteobacteria</taxon>
        <taxon>Enterobacterales</taxon>
        <taxon>Pectobacteriaceae</taxon>
        <taxon>Brenneria</taxon>
    </lineage>
</organism>
<dbReference type="InterPro" id="IPR030861">
    <property type="entry name" value="Ptransferase_RcsD"/>
</dbReference>
<comment type="subunit">
    <text evidence="3">Interacts with RcsC and RcsB.</text>
</comment>
<dbReference type="Proteomes" id="UP000299580">
    <property type="component" value="Chromosome"/>
</dbReference>
<dbReference type="PANTHER" id="PTHR43719">
    <property type="entry name" value="TWO-COMPONENT HISTIDINE KINASE"/>
    <property type="match status" value="1"/>
</dbReference>
<sequence>MPVIIMRYFALLTLLLCLVSGTFGYNYLSNWLTVKKLDLADLSQGIQKRIDTYRFFTYQIYGNLNNVPPVSDDNIKAINLMPNIFYVEKNGQKTDALIFGQHDISTLNAVRRISLSLDILWGAENNVYSMYYLNGVDNSLTMISTQTLKDISSQFRGSYITAIAEARRTEMLQQANVLDERESFSPIRKLRFYDDYYFTLRTTFNQPGHLATIIAFDLPINDLIPTTLSRENLLLRQDTPAANTLDTNDNSDDMSNVQLNGTLIEISSSLVNAPVKIVFQIPVKALLNDALSNNVWLLLFNLTLLIVTLSGFYLFRQKHVDPKDDDLSDQLINQLNIYRETIGRIPMGVLIYDFGSNKVIVQNEQAEHLLPHLSLQKVANMADEHQGVVQVTVNNEMFEIRQFRSQYATDYYLFLLLEQDKEILVSRKLQLVQREYEKNVQARKRLFRNLLNEFKQPLLSLHKNLETLHSAQDSGEQQQLTEQLIADTACAIELLDNIALQEKLDAQEWKLVNESFSPLAMLDNLLVEWLPRINQKGLCLFNHYQLDLNRTYKGDSELLKKTLSLLLNYSITNTEYGKITVSFTSDKNAPEKLIVQISDTGNGISGTEQDNLNHPFLNPTTADRFGQNSGLILFLCNQLCNKLGGKLMINSKPGLGTHYILTVKMTPETLPAEEEKLLDGMTVLLDITADEVRQIVSHLLTGWGANYLIGDERQINQEVDICITDDPERTADYSILLSGDDRTLIPLGSHRFRANYNISQLLLEALLTLIEQQLEAPTDSARAKDNHDDGFYASQLASSDYYSLFIETVPDDLKRLYTEKENGDFMSLSQTAHRLKGVFAMLNLHPGKQLCERLEQHITAHDSVQIENDLHEIEKFVCVLLSPIDFKVQVNGDRQYLDDHT</sequence>
<evidence type="ECO:0000256" key="3">
    <source>
        <dbReference type="HAMAP-Rule" id="MF_00980"/>
    </source>
</evidence>
<dbReference type="SUPFAM" id="SSF55874">
    <property type="entry name" value="ATPase domain of HSP90 chaperone/DNA topoisomerase II/histidine kinase"/>
    <property type="match status" value="1"/>
</dbReference>
<evidence type="ECO:0000259" key="5">
    <source>
        <dbReference type="PROSITE" id="PS50109"/>
    </source>
</evidence>
<comment type="subcellular location">
    <subcellularLocation>
        <location evidence="3">Cell inner membrane</location>
        <topology evidence="3">Multi-pass membrane protein</topology>
    </subcellularLocation>
</comment>
<keyword evidence="3" id="KW-1003">Cell membrane</keyword>
<gene>
    <name evidence="3 7" type="primary">rcsD</name>
    <name evidence="7" type="ORF">EH207_05020</name>
</gene>
<dbReference type="Pfam" id="PF16359">
    <property type="entry name" value="RcsD_ABL"/>
    <property type="match status" value="1"/>
</dbReference>
<dbReference type="SMART" id="SM00387">
    <property type="entry name" value="HATPase_c"/>
    <property type="match status" value="1"/>
</dbReference>
<feature type="modified residue" description="Phosphohistidine" evidence="3 4">
    <location>
        <position position="833"/>
    </location>
</feature>
<dbReference type="GO" id="GO:0009927">
    <property type="term" value="F:histidine phosphotransfer kinase activity"/>
    <property type="evidence" value="ECO:0007669"/>
    <property type="project" value="InterPro"/>
</dbReference>
<dbReference type="HAMAP" id="MF_00980">
    <property type="entry name" value="RcsD"/>
    <property type="match status" value="1"/>
</dbReference>
<dbReference type="Gene3D" id="3.40.50.11620">
    <property type="entry name" value="Phosphotransferase RcsD, RcsD-ABL domain"/>
    <property type="match status" value="1"/>
</dbReference>
<keyword evidence="3" id="KW-0997">Cell inner membrane</keyword>
<feature type="domain" description="Histidine kinase" evidence="5">
    <location>
        <begin position="449"/>
        <end position="667"/>
    </location>
</feature>
<dbReference type="PROSITE" id="PS50109">
    <property type="entry name" value="HIS_KIN"/>
    <property type="match status" value="1"/>
</dbReference>
<dbReference type="GO" id="GO:0005524">
    <property type="term" value="F:ATP binding"/>
    <property type="evidence" value="ECO:0007669"/>
    <property type="project" value="UniProtKB-UniRule"/>
</dbReference>
<name>A0A4P8QM01_9GAMM</name>
<accession>A0A4P8QM01</accession>
<dbReference type="InterPro" id="IPR036097">
    <property type="entry name" value="HisK_dim/P_sf"/>
</dbReference>
<protein>
    <recommendedName>
        <fullName evidence="3">Phosphotransferase RcsD</fullName>
        <ecNumber evidence="3">2.7.2.-</ecNumber>
    </recommendedName>
    <alternativeName>
        <fullName evidence="3">Phosphotransfer intermediate RcsD</fullName>
    </alternativeName>
</protein>
<evidence type="ECO:0000259" key="6">
    <source>
        <dbReference type="PROSITE" id="PS50894"/>
    </source>
</evidence>
<dbReference type="InterPro" id="IPR050956">
    <property type="entry name" value="2C_system_His_kinase"/>
</dbReference>
<keyword evidence="3" id="KW-0812">Transmembrane</keyword>
<keyword evidence="8" id="KW-1185">Reference proteome</keyword>
<keyword evidence="3" id="KW-1133">Transmembrane helix</keyword>
<feature type="domain" description="HPt" evidence="6">
    <location>
        <begin position="794"/>
        <end position="894"/>
    </location>
</feature>
<keyword evidence="3" id="KW-0067">ATP-binding</keyword>
<dbReference type="InterPro" id="IPR036890">
    <property type="entry name" value="HATPase_C_sf"/>
</dbReference>
<dbReference type="KEGG" id="brb:EH207_05020"/>
<comment type="function">
    <text evidence="3">Component of the Rcs signaling system, which controls transcription of numerous genes. RcsD is a phosphotransfer intermediate between the sensor kinase RcsC and the response regulator RcsB. It acquires a phosphoryl group from RcsC and transfers it to RcsB.</text>
</comment>
<dbReference type="PANTHER" id="PTHR43719:SF28">
    <property type="entry name" value="PEROXIDE STRESS-ACTIVATED HISTIDINE KINASE MAK1-RELATED"/>
    <property type="match status" value="1"/>
</dbReference>
<keyword evidence="3 7" id="KW-0808">Transferase</keyword>
<dbReference type="InterPro" id="IPR038616">
    <property type="entry name" value="RcsD_ABL_sf"/>
</dbReference>
<evidence type="ECO:0000256" key="4">
    <source>
        <dbReference type="PROSITE-ProRule" id="PRU00110"/>
    </source>
</evidence>
<evidence type="ECO:0000313" key="7">
    <source>
        <dbReference type="EMBL" id="QCR07937.1"/>
    </source>
</evidence>
<proteinExistence type="inferred from homology"/>
<dbReference type="SUPFAM" id="SSF47226">
    <property type="entry name" value="Histidine-containing phosphotransfer domain, HPT domain"/>
    <property type="match status" value="1"/>
</dbReference>
<comment type="caution">
    <text evidence="3">Lacks conserved residue(s) required for the propagation of feature annotation.</text>
</comment>
<evidence type="ECO:0000256" key="2">
    <source>
        <dbReference type="ARBA" id="ARBA00023012"/>
    </source>
</evidence>
<comment type="PTM">
    <text evidence="3">Phosphorylated by RcsC.</text>
</comment>
<dbReference type="OrthoDB" id="6414457at2"/>
<dbReference type="InterPro" id="IPR008207">
    <property type="entry name" value="Sig_transdc_His_kin_Hpt_dom"/>
</dbReference>
<keyword evidence="1 3" id="KW-0597">Phosphoprotein</keyword>
<dbReference type="PROSITE" id="PS50894">
    <property type="entry name" value="HPT"/>
    <property type="match status" value="1"/>
</dbReference>
<dbReference type="Pfam" id="PF01627">
    <property type="entry name" value="Hpt"/>
    <property type="match status" value="1"/>
</dbReference>
<dbReference type="InterPro" id="IPR005467">
    <property type="entry name" value="His_kinase_dom"/>
</dbReference>
<evidence type="ECO:0000256" key="1">
    <source>
        <dbReference type="ARBA" id="ARBA00022553"/>
    </source>
</evidence>
<dbReference type="SUPFAM" id="SSF47384">
    <property type="entry name" value="Homodimeric domain of signal transducing histidine kinase"/>
    <property type="match status" value="1"/>
</dbReference>
<dbReference type="InterPro" id="IPR036641">
    <property type="entry name" value="HPT_dom_sf"/>
</dbReference>
<dbReference type="Pfam" id="PF02518">
    <property type="entry name" value="HATPase_c"/>
    <property type="match status" value="1"/>
</dbReference>
<dbReference type="AlphaFoldDB" id="A0A4P8QM01"/>
<keyword evidence="3" id="KW-0547">Nucleotide-binding</keyword>
<evidence type="ECO:0000313" key="8">
    <source>
        <dbReference type="Proteomes" id="UP000299580"/>
    </source>
</evidence>
<dbReference type="CDD" id="cd00088">
    <property type="entry name" value="HPT"/>
    <property type="match status" value="1"/>
</dbReference>
<dbReference type="InterPro" id="IPR003594">
    <property type="entry name" value="HATPase_dom"/>
</dbReference>
<dbReference type="GO" id="GO:0000155">
    <property type="term" value="F:phosphorelay sensor kinase activity"/>
    <property type="evidence" value="ECO:0007669"/>
    <property type="project" value="InterPro"/>
</dbReference>
<keyword evidence="3" id="KW-0472">Membrane</keyword>
<dbReference type="InterPro" id="IPR032306">
    <property type="entry name" value="RcsD_ABL"/>
</dbReference>
<dbReference type="Gene3D" id="3.30.565.10">
    <property type="entry name" value="Histidine kinase-like ATPase, C-terminal domain"/>
    <property type="match status" value="1"/>
</dbReference>
<dbReference type="EMBL" id="CP034035">
    <property type="protein sequence ID" value="QCR07937.1"/>
    <property type="molecule type" value="Genomic_DNA"/>
</dbReference>
<dbReference type="EC" id="2.7.2.-" evidence="3"/>
<reference evidence="7 8" key="1">
    <citation type="submission" date="2018-11" db="EMBL/GenBank/DDBJ databases">
        <title>Genome sequences of Brenneria nigrifluens and Brenneria rubrifaciens.</title>
        <authorList>
            <person name="Poret-Peterson A.T."/>
            <person name="McClean A.E."/>
            <person name="Kluepfel D.A."/>
        </authorList>
    </citation>
    <scope>NUCLEOTIDE SEQUENCE [LARGE SCALE GENOMIC DNA]</scope>
    <source>
        <strain evidence="7 8">6D370</strain>
    </source>
</reference>
<dbReference type="RefSeq" id="WP_137712994.1">
    <property type="nucleotide sequence ID" value="NZ_CP034035.1"/>
</dbReference>
<dbReference type="NCBIfam" id="NF007907">
    <property type="entry name" value="PRK10618.1"/>
    <property type="match status" value="1"/>
</dbReference>
<comment type="similarity">
    <text evidence="3">Belongs to the RcsD family.</text>
</comment>
<feature type="transmembrane region" description="Helical" evidence="3">
    <location>
        <begin position="295"/>
        <end position="315"/>
    </location>
</feature>
<dbReference type="Gene3D" id="1.20.120.160">
    <property type="entry name" value="HPT domain"/>
    <property type="match status" value="1"/>
</dbReference>